<feature type="domain" description="LicD/FKTN/FKRP nucleotidyltransferase" evidence="1">
    <location>
        <begin position="26"/>
        <end position="253"/>
    </location>
</feature>
<organism evidence="3 5">
    <name type="scientific">Eggerthella sinensis</name>
    <dbReference type="NCBI Taxonomy" id="242230"/>
    <lineage>
        <taxon>Bacteria</taxon>
        <taxon>Bacillati</taxon>
        <taxon>Actinomycetota</taxon>
        <taxon>Coriobacteriia</taxon>
        <taxon>Eggerthellales</taxon>
        <taxon>Eggerthellaceae</taxon>
        <taxon>Eggerthella</taxon>
    </lineage>
</organism>
<proteinExistence type="predicted"/>
<dbReference type="Proteomes" id="UP000270112">
    <property type="component" value="Unassembled WGS sequence"/>
</dbReference>
<evidence type="ECO:0000313" key="3">
    <source>
        <dbReference type="EMBL" id="RNM42462.1"/>
    </source>
</evidence>
<protein>
    <submittedName>
        <fullName evidence="3">LicD family protein</fullName>
    </submittedName>
</protein>
<reference evidence="5" key="2">
    <citation type="submission" date="2018-05" db="EMBL/GenBank/DDBJ databases">
        <title>Genome Sequencing of selected type strains of the family Eggerthellaceae.</title>
        <authorList>
            <person name="Danylec N."/>
            <person name="Stoll D.A."/>
            <person name="Doetsch A."/>
            <person name="Huch M."/>
        </authorList>
    </citation>
    <scope>NUCLEOTIDE SEQUENCE [LARGE SCALE GENOMIC DNA]</scope>
    <source>
        <strain evidence="5">DSM 16107</strain>
    </source>
</reference>
<dbReference type="PANTHER" id="PTHR43404:SF2">
    <property type="entry name" value="LIPOPOLYSACCHARIDE CHOLINEPHOSPHOTRANSFERASE LICD"/>
    <property type="match status" value="1"/>
</dbReference>
<dbReference type="GO" id="GO:0009100">
    <property type="term" value="P:glycoprotein metabolic process"/>
    <property type="evidence" value="ECO:0007669"/>
    <property type="project" value="UniProtKB-ARBA"/>
</dbReference>
<keyword evidence="4" id="KW-1185">Reference proteome</keyword>
<dbReference type="EMBL" id="PPTT01000005">
    <property type="protein sequence ID" value="RDB70473.1"/>
    <property type="molecule type" value="Genomic_DNA"/>
</dbReference>
<reference evidence="3" key="3">
    <citation type="journal article" date="2019" name="Microbiol. Resour. Announc.">
        <title>Draft Genome Sequences of Type Strains of Gordonibacter faecihominis, Paraeggerthella hongkongensis, Parvibacter caecicola,Slackia equolifaciens, Slackia faecicanis, and Slackia isoflavoniconvertens.</title>
        <authorList>
            <person name="Danylec N."/>
            <person name="Stoll D.A."/>
            <person name="Dotsch A."/>
            <person name="Huch M."/>
        </authorList>
    </citation>
    <scope>NUCLEOTIDE SEQUENCE</scope>
    <source>
        <strain evidence="3">DSM 16107</strain>
    </source>
</reference>
<dbReference type="Proteomes" id="UP000253817">
    <property type="component" value="Unassembled WGS sequence"/>
</dbReference>
<evidence type="ECO:0000313" key="2">
    <source>
        <dbReference type="EMBL" id="RDB70473.1"/>
    </source>
</evidence>
<evidence type="ECO:0000313" key="4">
    <source>
        <dbReference type="Proteomes" id="UP000253817"/>
    </source>
</evidence>
<dbReference type="Pfam" id="PF04991">
    <property type="entry name" value="LicD"/>
    <property type="match status" value="1"/>
</dbReference>
<gene>
    <name evidence="2" type="ORF">C1876_04390</name>
    <name evidence="3" type="ORF">DMP09_04845</name>
</gene>
<name>A0A3N0J1J6_9ACTN</name>
<reference evidence="2 4" key="1">
    <citation type="journal article" date="2018" name="Elife">
        <title>Discovery and characterization of a prevalent human gut bacterial enzyme sufficient for the inactivation of a family of plant toxins.</title>
        <authorList>
            <person name="Koppel N."/>
            <person name="Bisanz J.E."/>
            <person name="Pandelia M.E."/>
            <person name="Turnbaugh P.J."/>
            <person name="Balskus E.P."/>
        </authorList>
    </citation>
    <scope>NUCLEOTIDE SEQUENCE [LARGE SCALE GENOMIC DNA]</scope>
    <source>
        <strain evidence="2 4">DSM 16107</strain>
    </source>
</reference>
<dbReference type="InterPro" id="IPR052942">
    <property type="entry name" value="LPS_cholinephosphotransferase"/>
</dbReference>
<accession>A0A3N0J1J6</accession>
<evidence type="ECO:0000313" key="5">
    <source>
        <dbReference type="Proteomes" id="UP000270112"/>
    </source>
</evidence>
<comment type="caution">
    <text evidence="3">The sequence shown here is derived from an EMBL/GenBank/DDBJ whole genome shotgun (WGS) entry which is preliminary data.</text>
</comment>
<dbReference type="EMBL" id="QICC01000012">
    <property type="protein sequence ID" value="RNM42462.1"/>
    <property type="molecule type" value="Genomic_DNA"/>
</dbReference>
<evidence type="ECO:0000259" key="1">
    <source>
        <dbReference type="Pfam" id="PF04991"/>
    </source>
</evidence>
<dbReference type="PANTHER" id="PTHR43404">
    <property type="entry name" value="LIPOPOLYSACCHARIDE CHOLINEPHOSPHOTRANSFERASE LICD"/>
    <property type="match status" value="1"/>
</dbReference>
<dbReference type="RefSeq" id="WP_114545501.1">
    <property type="nucleotide sequence ID" value="NZ_PPTT01000005.1"/>
</dbReference>
<sequence>MRYDDETLRKMQFMELGILKEVDRVCREHDIAYFLDSGSALGAARHDGFIPWDDDIDVGMMRADYERFLSVAPEALGEQYVLSEPMTNAIHSAMFAKVWLRGTKFYTVETLDAGLRQGIGIDILPYDVLSADERVAQKQRQRCSLLQKLLYLYHSKNVVVPHKGALGSFERAACGVAHAFLRVFTSHERLAGQFQQSALAGEDSPGDTSMCMSYVAIGSYPTNVLVPAGRHMFEGEEFPVPAEIERYLEIMFGDWRELPPMDERRQHAPIELGFDVQ</sequence>
<dbReference type="InterPro" id="IPR007074">
    <property type="entry name" value="LicD/FKTN/FKRP_NTP_transf"/>
</dbReference>
<dbReference type="OrthoDB" id="3780655at2"/>
<dbReference type="AlphaFoldDB" id="A0A3N0J1J6"/>